<dbReference type="SMART" id="SM00248">
    <property type="entry name" value="ANK"/>
    <property type="match status" value="3"/>
</dbReference>
<feature type="repeat" description="ANK" evidence="3">
    <location>
        <begin position="89"/>
        <end position="121"/>
    </location>
</feature>
<evidence type="ECO:0000256" key="2">
    <source>
        <dbReference type="ARBA" id="ARBA00023043"/>
    </source>
</evidence>
<keyword evidence="1" id="KW-0677">Repeat</keyword>
<dbReference type="PANTHER" id="PTHR24166:SF48">
    <property type="entry name" value="PROTEIN VAPYRIN"/>
    <property type="match status" value="1"/>
</dbReference>
<dbReference type="Gene3D" id="1.25.40.20">
    <property type="entry name" value="Ankyrin repeat-containing domain"/>
    <property type="match status" value="1"/>
</dbReference>
<dbReference type="Proteomes" id="UP000236290">
    <property type="component" value="Unassembled WGS sequence"/>
</dbReference>
<dbReference type="PROSITE" id="PS50297">
    <property type="entry name" value="ANK_REP_REGION"/>
    <property type="match status" value="2"/>
</dbReference>
<organism evidence="6 7">
    <name type="scientific">Trichoderma harzianum</name>
    <name type="common">Hypocrea lixii</name>
    <dbReference type="NCBI Taxonomy" id="5544"/>
    <lineage>
        <taxon>Eukaryota</taxon>
        <taxon>Fungi</taxon>
        <taxon>Dikarya</taxon>
        <taxon>Ascomycota</taxon>
        <taxon>Pezizomycotina</taxon>
        <taxon>Sordariomycetes</taxon>
        <taxon>Hypocreomycetidae</taxon>
        <taxon>Hypocreales</taxon>
        <taxon>Hypocreaceae</taxon>
        <taxon>Trichoderma</taxon>
    </lineage>
</organism>
<keyword evidence="5" id="KW-0472">Membrane</keyword>
<protein>
    <submittedName>
        <fullName evidence="6">Uncharacterized protein</fullName>
    </submittedName>
</protein>
<comment type="caution">
    <text evidence="6">The sequence shown here is derived from an EMBL/GenBank/DDBJ whole genome shotgun (WGS) entry which is preliminary data.</text>
</comment>
<keyword evidence="5" id="KW-1133">Transmembrane helix</keyword>
<dbReference type="Pfam" id="PF00023">
    <property type="entry name" value="Ank"/>
    <property type="match status" value="1"/>
</dbReference>
<dbReference type="AlphaFoldDB" id="A0A2K0UDE9"/>
<feature type="compositionally biased region" description="Acidic residues" evidence="4">
    <location>
        <begin position="27"/>
        <end position="40"/>
    </location>
</feature>
<feature type="transmembrane region" description="Helical" evidence="5">
    <location>
        <begin position="367"/>
        <end position="387"/>
    </location>
</feature>
<dbReference type="InterPro" id="IPR050889">
    <property type="entry name" value="Dendritic_Spine_Reg/Scaffold"/>
</dbReference>
<dbReference type="PANTHER" id="PTHR24166">
    <property type="entry name" value="ROLLING PEBBLES, ISOFORM B"/>
    <property type="match status" value="1"/>
</dbReference>
<dbReference type="EMBL" id="MTYI01000050">
    <property type="protein sequence ID" value="PNP55801.1"/>
    <property type="molecule type" value="Genomic_DNA"/>
</dbReference>
<proteinExistence type="predicted"/>
<feature type="region of interest" description="Disordered" evidence="4">
    <location>
        <begin position="1"/>
        <end position="44"/>
    </location>
</feature>
<evidence type="ECO:0000256" key="3">
    <source>
        <dbReference type="PROSITE-ProRule" id="PRU00023"/>
    </source>
</evidence>
<evidence type="ECO:0000256" key="4">
    <source>
        <dbReference type="SAM" id="MobiDB-lite"/>
    </source>
</evidence>
<evidence type="ECO:0000313" key="6">
    <source>
        <dbReference type="EMBL" id="PNP55801.1"/>
    </source>
</evidence>
<feature type="repeat" description="ANK" evidence="3">
    <location>
        <begin position="133"/>
        <end position="159"/>
    </location>
</feature>
<accession>A0A2K0UDE9</accession>
<evidence type="ECO:0000256" key="5">
    <source>
        <dbReference type="SAM" id="Phobius"/>
    </source>
</evidence>
<feature type="transmembrane region" description="Helical" evidence="5">
    <location>
        <begin position="393"/>
        <end position="416"/>
    </location>
</feature>
<evidence type="ECO:0000256" key="1">
    <source>
        <dbReference type="ARBA" id="ARBA00022737"/>
    </source>
</evidence>
<dbReference type="OrthoDB" id="4772757at2759"/>
<name>A0A2K0UDE9_TRIHA</name>
<gene>
    <name evidence="6" type="ORF">THARTR1_04021</name>
</gene>
<dbReference type="SUPFAM" id="SSF48403">
    <property type="entry name" value="Ankyrin repeat"/>
    <property type="match status" value="1"/>
</dbReference>
<keyword evidence="5" id="KW-0812">Transmembrane</keyword>
<evidence type="ECO:0000313" key="7">
    <source>
        <dbReference type="Proteomes" id="UP000236290"/>
    </source>
</evidence>
<reference evidence="6 7" key="1">
    <citation type="submission" date="2017-02" db="EMBL/GenBank/DDBJ databases">
        <title>Genomes of Trichoderma spp. with biocontrol activity.</title>
        <authorList>
            <person name="Gardiner D."/>
            <person name="Kazan K."/>
            <person name="Vos C."/>
            <person name="Harvey P."/>
        </authorList>
    </citation>
    <scope>NUCLEOTIDE SEQUENCE [LARGE SCALE GENOMIC DNA]</scope>
    <source>
        <strain evidence="6 7">Tr1</strain>
    </source>
</reference>
<dbReference type="PROSITE" id="PS50088">
    <property type="entry name" value="ANK_REPEAT"/>
    <property type="match status" value="2"/>
</dbReference>
<dbReference type="InterPro" id="IPR036770">
    <property type="entry name" value="Ankyrin_rpt-contain_sf"/>
</dbReference>
<dbReference type="InterPro" id="IPR002110">
    <property type="entry name" value="Ankyrin_rpt"/>
</dbReference>
<keyword evidence="2 3" id="KW-0040">ANK repeat</keyword>
<sequence length="450" mass="50023">MASDTTEKPNTSSDNKLVEHCDIPVESNDEPVESNDEPAESSDAIAERSNEIDQEIVSNFFHYIAQKQVDVVSNIIANGFVSPDTPNDRGETPLIIAVSNNDAATVRLLVSLGATINGYGSYFHYEEGHQTKVQRTPLQVAAAGGKLGIVKILRELGADDSLIAPDGAMALRLAAENGHREVVEHLPTRRGGAWKRWKVTHEKQMRRIRRILGKIGSVFKFLFWTVPKLLLWTVPKHIITTVPKAIFVTIPKEIWERRHKVGPWCKRQITKFPSRMKKAAKLAGDGINDARKVIQRIPGKIWQILKRIPGAIWTIISWIGKGLGKVGTAAFNILKRVASLIHTMIQAVVGFFRAITLQDIANGFRAILLAIFIDLPKAAAYFATTFGKTSLKVLGYVLGSFGKGIFYAFALVFVLLRWLPMKMWQMLVACGVSIGKGAEELLVWINPKRM</sequence>